<evidence type="ECO:0008006" key="2">
    <source>
        <dbReference type="Google" id="ProtNLM"/>
    </source>
</evidence>
<name>A0A0F9AQJ1_9ZZZZ</name>
<evidence type="ECO:0000313" key="1">
    <source>
        <dbReference type="EMBL" id="KKK74461.1"/>
    </source>
</evidence>
<comment type="caution">
    <text evidence="1">The sequence shown here is derived from an EMBL/GenBank/DDBJ whole genome shotgun (WGS) entry which is preliminary data.</text>
</comment>
<gene>
    <name evidence="1" type="ORF">LCGC14_2883540</name>
</gene>
<proteinExistence type="predicted"/>
<sequence length="358" mass="42594">MSDQVCRFCQRYVRLAYYCEECGSSCCSDCLHERKVDFYTCQECDSNIENSDSEKRKVCKECGKENIIKTSRHVRSCPKCGSHKIISIYEKKEELEKSFLDLIKHSRSFINPLREILDKLFNLQREIKKARDPPIRCFHFPKMESDLLALFKLFIYLQNTLFDKIKAQFQQMVLYKDYFFDIWAQPNTNITIIEGILDNLLRSYRAIHEFVSNNVKTFKVSYGNLEKNLKFIERISSYFSSYKKLLNLADKEKPVYAIEAKLANGLDTDDHYKKEKGFLFITNFDLSFIHEYGLWKRKQEITFKAPVKDLIRIKEKGKIFKKLYIEFEYGKYEFTLASHAIKRIIEYILLARTFNDKN</sequence>
<accession>A0A0F9AQJ1</accession>
<protein>
    <recommendedName>
        <fullName evidence="2">B box-type domain-containing protein</fullName>
    </recommendedName>
</protein>
<dbReference type="EMBL" id="LAZR01056307">
    <property type="protein sequence ID" value="KKK74461.1"/>
    <property type="molecule type" value="Genomic_DNA"/>
</dbReference>
<organism evidence="1">
    <name type="scientific">marine sediment metagenome</name>
    <dbReference type="NCBI Taxonomy" id="412755"/>
    <lineage>
        <taxon>unclassified sequences</taxon>
        <taxon>metagenomes</taxon>
        <taxon>ecological metagenomes</taxon>
    </lineage>
</organism>
<feature type="non-terminal residue" evidence="1">
    <location>
        <position position="358"/>
    </location>
</feature>
<reference evidence="1" key="1">
    <citation type="journal article" date="2015" name="Nature">
        <title>Complex archaea that bridge the gap between prokaryotes and eukaryotes.</title>
        <authorList>
            <person name="Spang A."/>
            <person name="Saw J.H."/>
            <person name="Jorgensen S.L."/>
            <person name="Zaremba-Niedzwiedzka K."/>
            <person name="Martijn J."/>
            <person name="Lind A.E."/>
            <person name="van Eijk R."/>
            <person name="Schleper C."/>
            <person name="Guy L."/>
            <person name="Ettema T.J."/>
        </authorList>
    </citation>
    <scope>NUCLEOTIDE SEQUENCE</scope>
</reference>
<dbReference type="AlphaFoldDB" id="A0A0F9AQJ1"/>